<accession>A0A177NT33</accession>
<dbReference type="PROSITE" id="PS00893">
    <property type="entry name" value="NUDIX_BOX"/>
    <property type="match status" value="1"/>
</dbReference>
<comment type="catalytic activity">
    <reaction evidence="12">
        <text>ADP-D-ribose + H2O = D-ribose 5-phosphate + AMP + 2 H(+)</text>
        <dbReference type="Rhea" id="RHEA:10412"/>
        <dbReference type="ChEBI" id="CHEBI:15377"/>
        <dbReference type="ChEBI" id="CHEBI:15378"/>
        <dbReference type="ChEBI" id="CHEBI:57967"/>
        <dbReference type="ChEBI" id="CHEBI:78346"/>
        <dbReference type="ChEBI" id="CHEBI:456215"/>
        <dbReference type="EC" id="3.6.1.13"/>
    </reaction>
</comment>
<dbReference type="RefSeq" id="WP_066976738.1">
    <property type="nucleotide sequence ID" value="NZ_LUUI01000017.1"/>
</dbReference>
<feature type="binding site" evidence="13">
    <location>
        <position position="154"/>
    </location>
    <ligand>
        <name>Mg(2+)</name>
        <dbReference type="ChEBI" id="CHEBI:18420"/>
        <label>1</label>
    </ligand>
</feature>
<feature type="binding site" evidence="13">
    <location>
        <position position="86"/>
    </location>
    <ligand>
        <name>Mg(2+)</name>
        <dbReference type="ChEBI" id="CHEBI:18420"/>
        <label>1</label>
    </ligand>
</feature>
<comment type="function">
    <text evidence="8">Acts on ADP-mannose and ADP-glucose as well as ADP-ribose. Prevents glycogen biosynthesis. The reaction catalyzed by this enzyme is a limiting step of the gluconeogenic process.</text>
</comment>
<dbReference type="InterPro" id="IPR015797">
    <property type="entry name" value="NUDIX_hydrolase-like_dom_sf"/>
</dbReference>
<dbReference type="AlphaFoldDB" id="A0A177NT33"/>
<comment type="cofactor">
    <cofactor evidence="1 13">
        <name>Mg(2+)</name>
        <dbReference type="ChEBI" id="CHEBI:18420"/>
    </cofactor>
</comment>
<dbReference type="GO" id="GO:0019693">
    <property type="term" value="P:ribose phosphate metabolic process"/>
    <property type="evidence" value="ECO:0007669"/>
    <property type="project" value="TreeGrafter"/>
</dbReference>
<evidence type="ECO:0000256" key="2">
    <source>
        <dbReference type="ARBA" id="ARBA00007482"/>
    </source>
</evidence>
<evidence type="ECO:0000256" key="12">
    <source>
        <dbReference type="ARBA" id="ARBA00049546"/>
    </source>
</evidence>
<dbReference type="InterPro" id="IPR000086">
    <property type="entry name" value="NUDIX_hydrolase_dom"/>
</dbReference>
<protein>
    <recommendedName>
        <fullName evidence="4">ADP-ribose pyrophosphatase</fullName>
        <ecNumber evidence="3">3.6.1.13</ecNumber>
    </recommendedName>
    <alternativeName>
        <fullName evidence="9">ADP-ribose diphosphatase</fullName>
    </alternativeName>
    <alternativeName>
        <fullName evidence="11">ADP-ribose phosphohydrolase</fullName>
    </alternativeName>
    <alternativeName>
        <fullName evidence="10">Adenosine diphosphoribose pyrophosphatase</fullName>
    </alternativeName>
</protein>
<keyword evidence="7 13" id="KW-0460">Magnesium</keyword>
<keyword evidence="6" id="KW-0378">Hydrolase</keyword>
<reference evidence="15 16" key="1">
    <citation type="submission" date="2016-03" db="EMBL/GenBank/DDBJ databases">
        <authorList>
            <person name="Ploux O."/>
        </authorList>
    </citation>
    <scope>NUCLEOTIDE SEQUENCE [LARGE SCALE GENOMIC DNA]</scope>
    <source>
        <strain evidence="15 16">R-45370</strain>
    </source>
</reference>
<evidence type="ECO:0000256" key="5">
    <source>
        <dbReference type="ARBA" id="ARBA00022723"/>
    </source>
</evidence>
<dbReference type="PANTHER" id="PTHR11839">
    <property type="entry name" value="UDP/ADP-SUGAR PYROPHOSPHATASE"/>
    <property type="match status" value="1"/>
</dbReference>
<evidence type="ECO:0000313" key="16">
    <source>
        <dbReference type="Proteomes" id="UP000078476"/>
    </source>
</evidence>
<evidence type="ECO:0000256" key="6">
    <source>
        <dbReference type="ARBA" id="ARBA00022801"/>
    </source>
</evidence>
<feature type="domain" description="Nudix hydrolase" evidence="14">
    <location>
        <begin position="45"/>
        <end position="188"/>
    </location>
</feature>
<dbReference type="Proteomes" id="UP000078476">
    <property type="component" value="Unassembled WGS sequence"/>
</dbReference>
<evidence type="ECO:0000256" key="1">
    <source>
        <dbReference type="ARBA" id="ARBA00001946"/>
    </source>
</evidence>
<gene>
    <name evidence="15" type="primary">nudF</name>
    <name evidence="15" type="ORF">A1359_19685</name>
</gene>
<dbReference type="GO" id="GO:0019144">
    <property type="term" value="F:ADP-sugar diphosphatase activity"/>
    <property type="evidence" value="ECO:0007669"/>
    <property type="project" value="TreeGrafter"/>
</dbReference>
<dbReference type="EC" id="3.6.1.13" evidence="3"/>
<evidence type="ECO:0000256" key="3">
    <source>
        <dbReference type="ARBA" id="ARBA00012453"/>
    </source>
</evidence>
<dbReference type="InterPro" id="IPR004385">
    <property type="entry name" value="NDP_pyrophosphatase"/>
</dbReference>
<comment type="caution">
    <text evidence="15">The sequence shown here is derived from an EMBL/GenBank/DDBJ whole genome shotgun (WGS) entry which is preliminary data.</text>
</comment>
<evidence type="ECO:0000259" key="14">
    <source>
        <dbReference type="PROSITE" id="PS51462"/>
    </source>
</evidence>
<name>A0A177NT33_9GAMM</name>
<evidence type="ECO:0000256" key="10">
    <source>
        <dbReference type="ARBA" id="ARBA00030308"/>
    </source>
</evidence>
<dbReference type="PROSITE" id="PS51462">
    <property type="entry name" value="NUDIX"/>
    <property type="match status" value="1"/>
</dbReference>
<comment type="similarity">
    <text evidence="2">Belongs to the Nudix hydrolase family. NudF subfamily.</text>
</comment>
<dbReference type="Pfam" id="PF00293">
    <property type="entry name" value="NUDIX"/>
    <property type="match status" value="1"/>
</dbReference>
<evidence type="ECO:0000256" key="7">
    <source>
        <dbReference type="ARBA" id="ARBA00022842"/>
    </source>
</evidence>
<sequence length="203" mass="23192">MSVKEFEVLAKETVYHGFFRLEQYTLKHTLFRGGWSQPITRELFRRGNCVAVLLYDPDRDEVVLIEQFRVGAVYQPQKAWLIEIVAGAIEEGETAEQVAYRESEEEAGCAIKELIEIQQFYTTPGGCSERITLFCGRVDSSTVGGVHGLTEEDEDIHVTAVKFADVFQMLEDGKIESGIPIIAIQWLYIHRDKLRMRWLNTTA</sequence>
<dbReference type="OrthoDB" id="5292471at2"/>
<dbReference type="SUPFAM" id="SSF55811">
    <property type="entry name" value="Nudix"/>
    <property type="match status" value="1"/>
</dbReference>
<dbReference type="EMBL" id="LUUI01000017">
    <property type="protein sequence ID" value="OAI21175.1"/>
    <property type="molecule type" value="Genomic_DNA"/>
</dbReference>
<evidence type="ECO:0000256" key="13">
    <source>
        <dbReference type="PIRSR" id="PIRSR604385-2"/>
    </source>
</evidence>
<feature type="binding site" evidence="13">
    <location>
        <position position="106"/>
    </location>
    <ligand>
        <name>Mg(2+)</name>
        <dbReference type="ChEBI" id="CHEBI:18420"/>
        <label>1</label>
    </ligand>
</feature>
<evidence type="ECO:0000256" key="4">
    <source>
        <dbReference type="ARBA" id="ARBA00013297"/>
    </source>
</evidence>
<dbReference type="STRING" id="980561.A1359_19685"/>
<evidence type="ECO:0000256" key="11">
    <source>
        <dbReference type="ARBA" id="ARBA00033056"/>
    </source>
</evidence>
<dbReference type="CDD" id="cd24155">
    <property type="entry name" value="NUDIX_ADPRase"/>
    <property type="match status" value="1"/>
</dbReference>
<evidence type="ECO:0000256" key="9">
    <source>
        <dbReference type="ARBA" id="ARBA00030162"/>
    </source>
</evidence>
<dbReference type="GO" id="GO:0006753">
    <property type="term" value="P:nucleoside phosphate metabolic process"/>
    <property type="evidence" value="ECO:0007669"/>
    <property type="project" value="TreeGrafter"/>
</dbReference>
<proteinExistence type="inferred from homology"/>
<keyword evidence="5 13" id="KW-0479">Metal-binding</keyword>
<dbReference type="InterPro" id="IPR020084">
    <property type="entry name" value="NUDIX_hydrolase_CS"/>
</dbReference>
<dbReference type="Gene3D" id="3.90.79.10">
    <property type="entry name" value="Nucleoside Triphosphate Pyrophosphohydrolase"/>
    <property type="match status" value="1"/>
</dbReference>
<organism evidence="15 16">
    <name type="scientific">Methylomonas lenta</name>
    <dbReference type="NCBI Taxonomy" id="980561"/>
    <lineage>
        <taxon>Bacteria</taxon>
        <taxon>Pseudomonadati</taxon>
        <taxon>Pseudomonadota</taxon>
        <taxon>Gammaproteobacteria</taxon>
        <taxon>Methylococcales</taxon>
        <taxon>Methylococcaceae</taxon>
        <taxon>Methylomonas</taxon>
    </lineage>
</organism>
<dbReference type="PANTHER" id="PTHR11839:SF5">
    <property type="entry name" value="ADP-RIBOSE PYROPHOSPHATASE"/>
    <property type="match status" value="1"/>
</dbReference>
<dbReference type="GO" id="GO:0046872">
    <property type="term" value="F:metal ion binding"/>
    <property type="evidence" value="ECO:0007669"/>
    <property type="project" value="UniProtKB-KW"/>
</dbReference>
<feature type="binding site" evidence="13">
    <location>
        <position position="102"/>
    </location>
    <ligand>
        <name>Mg(2+)</name>
        <dbReference type="ChEBI" id="CHEBI:18420"/>
        <label>1</label>
    </ligand>
</feature>
<dbReference type="GO" id="GO:0005829">
    <property type="term" value="C:cytosol"/>
    <property type="evidence" value="ECO:0007669"/>
    <property type="project" value="TreeGrafter"/>
</dbReference>
<dbReference type="NCBIfam" id="TIGR00052">
    <property type="entry name" value="nudix-type nucleoside diphosphatase, YffH/AdpP family"/>
    <property type="match status" value="1"/>
</dbReference>
<evidence type="ECO:0000313" key="15">
    <source>
        <dbReference type="EMBL" id="OAI21175.1"/>
    </source>
</evidence>
<dbReference type="GO" id="GO:0047631">
    <property type="term" value="F:ADP-ribose diphosphatase activity"/>
    <property type="evidence" value="ECO:0007669"/>
    <property type="project" value="UniProtKB-EC"/>
</dbReference>
<keyword evidence="16" id="KW-1185">Reference proteome</keyword>
<evidence type="ECO:0000256" key="8">
    <source>
        <dbReference type="ARBA" id="ARBA00025164"/>
    </source>
</evidence>